<evidence type="ECO:0008006" key="13">
    <source>
        <dbReference type="Google" id="ProtNLM"/>
    </source>
</evidence>
<dbReference type="Pfam" id="PF23182">
    <property type="entry name" value="PABC_AtC3H46"/>
    <property type="match status" value="1"/>
</dbReference>
<evidence type="ECO:0000256" key="5">
    <source>
        <dbReference type="ARBA" id="ARBA00023125"/>
    </source>
</evidence>
<evidence type="ECO:0000256" key="1">
    <source>
        <dbReference type="ARBA" id="ARBA00022723"/>
    </source>
</evidence>
<feature type="region of interest" description="Disordered" evidence="8">
    <location>
        <begin position="570"/>
        <end position="683"/>
    </location>
</feature>
<dbReference type="PROSITE" id="PS50103">
    <property type="entry name" value="ZF_C3H1"/>
    <property type="match status" value="1"/>
</dbReference>
<comment type="caution">
    <text evidence="11">The sequence shown here is derived from an EMBL/GenBank/DDBJ whole genome shotgun (WGS) entry which is preliminary data.</text>
</comment>
<evidence type="ECO:0000259" key="10">
    <source>
        <dbReference type="PROSITE" id="PS50103"/>
    </source>
</evidence>
<evidence type="ECO:0000256" key="6">
    <source>
        <dbReference type="PROSITE-ProRule" id="PRU00176"/>
    </source>
</evidence>
<dbReference type="CDD" id="cd12458">
    <property type="entry name" value="RRM_AtC3H46_like"/>
    <property type="match status" value="1"/>
</dbReference>
<evidence type="ECO:0000256" key="7">
    <source>
        <dbReference type="PROSITE-ProRule" id="PRU00723"/>
    </source>
</evidence>
<dbReference type="Proteomes" id="UP001279734">
    <property type="component" value="Unassembled WGS sequence"/>
</dbReference>
<gene>
    <name evidence="11" type="ORF">Nepgr_009476</name>
</gene>
<evidence type="ECO:0000256" key="2">
    <source>
        <dbReference type="ARBA" id="ARBA00022771"/>
    </source>
</evidence>
<dbReference type="SMART" id="SM00356">
    <property type="entry name" value="ZnF_C3H1"/>
    <property type="match status" value="1"/>
</dbReference>
<organism evidence="11 12">
    <name type="scientific">Nepenthes gracilis</name>
    <name type="common">Slender pitcher plant</name>
    <dbReference type="NCBI Taxonomy" id="150966"/>
    <lineage>
        <taxon>Eukaryota</taxon>
        <taxon>Viridiplantae</taxon>
        <taxon>Streptophyta</taxon>
        <taxon>Embryophyta</taxon>
        <taxon>Tracheophyta</taxon>
        <taxon>Spermatophyta</taxon>
        <taxon>Magnoliopsida</taxon>
        <taxon>eudicotyledons</taxon>
        <taxon>Gunneridae</taxon>
        <taxon>Pentapetalae</taxon>
        <taxon>Caryophyllales</taxon>
        <taxon>Nepenthaceae</taxon>
        <taxon>Nepenthes</taxon>
    </lineage>
</organism>
<dbReference type="Pfam" id="PF00076">
    <property type="entry name" value="RRM_1"/>
    <property type="match status" value="1"/>
</dbReference>
<accession>A0AAD3XKF1</accession>
<dbReference type="InterPro" id="IPR012677">
    <property type="entry name" value="Nucleotide-bd_a/b_plait_sf"/>
</dbReference>
<dbReference type="GO" id="GO:0003677">
    <property type="term" value="F:DNA binding"/>
    <property type="evidence" value="ECO:0007669"/>
    <property type="project" value="UniProtKB-KW"/>
</dbReference>
<dbReference type="InterPro" id="IPR000571">
    <property type="entry name" value="Znf_CCCH"/>
</dbReference>
<dbReference type="Gene3D" id="4.10.1000.10">
    <property type="entry name" value="Zinc finger, CCCH-type"/>
    <property type="match status" value="1"/>
</dbReference>
<keyword evidence="4 6" id="KW-0694">RNA-binding</keyword>
<keyword evidence="3 7" id="KW-0862">Zinc</keyword>
<proteinExistence type="predicted"/>
<dbReference type="InterPro" id="IPR034365">
    <property type="entry name" value="AtC3H46-like_RRM"/>
</dbReference>
<dbReference type="InterPro" id="IPR035979">
    <property type="entry name" value="RBD_domain_sf"/>
</dbReference>
<feature type="domain" description="C3H1-type" evidence="10">
    <location>
        <begin position="258"/>
        <end position="285"/>
    </location>
</feature>
<dbReference type="SMART" id="SM00360">
    <property type="entry name" value="RRM"/>
    <property type="match status" value="1"/>
</dbReference>
<dbReference type="Pfam" id="PF00642">
    <property type="entry name" value="zf-CCCH"/>
    <property type="match status" value="1"/>
</dbReference>
<evidence type="ECO:0000256" key="8">
    <source>
        <dbReference type="SAM" id="MobiDB-lite"/>
    </source>
</evidence>
<keyword evidence="1 7" id="KW-0479">Metal-binding</keyword>
<dbReference type="AlphaFoldDB" id="A0AAD3XKF1"/>
<evidence type="ECO:0000313" key="11">
    <source>
        <dbReference type="EMBL" id="GMH07636.1"/>
    </source>
</evidence>
<dbReference type="PROSITE" id="PS50102">
    <property type="entry name" value="RRM"/>
    <property type="match status" value="1"/>
</dbReference>
<keyword evidence="2 7" id="KW-0863">Zinc-finger</keyword>
<dbReference type="SUPFAM" id="SSF54928">
    <property type="entry name" value="RNA-binding domain, RBD"/>
    <property type="match status" value="1"/>
</dbReference>
<feature type="compositionally biased region" description="Polar residues" evidence="8">
    <location>
        <begin position="570"/>
        <end position="582"/>
    </location>
</feature>
<name>A0AAD3XKF1_NEPGR</name>
<evidence type="ECO:0000259" key="9">
    <source>
        <dbReference type="PROSITE" id="PS50102"/>
    </source>
</evidence>
<keyword evidence="5" id="KW-0238">DNA-binding</keyword>
<dbReference type="InterPro" id="IPR056276">
    <property type="entry name" value="AtC3H46-like_PABC-like"/>
</dbReference>
<dbReference type="InterPro" id="IPR036855">
    <property type="entry name" value="Znf_CCCH_sf"/>
</dbReference>
<evidence type="ECO:0000256" key="4">
    <source>
        <dbReference type="ARBA" id="ARBA00022884"/>
    </source>
</evidence>
<sequence length="683" mass="74908">MLSMMMDSSEATRALFSRIQSIDPENASKIMGCILIQGQGEKEMLRLAFGPESLILAVINKAKTDLGIISSSSYAPTPIKSSPSPFTTFSNPISRPSPLSLSVTSPRLVNNGFTPYSPSSPSILPISGTNNHPLSTNHSLSYAAVVNGSNCATNGSFSSSISSPQLAFSGSSRENLVEDCPLQEQNLSFQNDPLAVQSKNLDFFDHSLDLAMSPSCRSDSLLYPYWDSSNSAENSARIHRRSCSFNDACFGTDDSTSGFSYKPCLYFARGFCKNGSSCKFVHGGGFANSGDGSAAMVGSPCKFDAFEQYQQEIARSKVAQQQRLAAQYMDGVNFPYNKSNFLQSEAQRSAVPALMMGEEFYKFNRCRIGRNDFSGIGGGDTNPSRQIYLTFPADSTFREEDVSNYFRMYGPVQDVRIPYQQKRMFGFVTFVYPETVKLILAKGNPHFVCDSRVLVKPYKEKGKLLDKKQQQQLDSGDLQQQQLERAEYFSYSIPTGLGCRKPFDLQSGARMLCNAQEISWRKKLEQQADLQQALELQGRRLMTLPLMDLKNCHQHLHEISAGCSIYPPNHSISHPSNGLSQDTSKEDKGNPTAAPVGQLPEEVNVASIESNGSSDDDPNPKECNLPESLENILPDNLFSSPTKSAGEPQSIFSPVPSQVDGSNISASANFNSLRTSNDKSGFD</sequence>
<dbReference type="GO" id="GO:0003723">
    <property type="term" value="F:RNA binding"/>
    <property type="evidence" value="ECO:0007669"/>
    <property type="project" value="UniProtKB-UniRule"/>
</dbReference>
<dbReference type="GO" id="GO:0008270">
    <property type="term" value="F:zinc ion binding"/>
    <property type="evidence" value="ECO:0007669"/>
    <property type="project" value="UniProtKB-KW"/>
</dbReference>
<feature type="domain" description="RRM" evidence="9">
    <location>
        <begin position="385"/>
        <end position="461"/>
    </location>
</feature>
<evidence type="ECO:0000256" key="3">
    <source>
        <dbReference type="ARBA" id="ARBA00022833"/>
    </source>
</evidence>
<feature type="compositionally biased region" description="Polar residues" evidence="8">
    <location>
        <begin position="650"/>
        <end position="675"/>
    </location>
</feature>
<dbReference type="PANTHER" id="PTHR24009">
    <property type="entry name" value="RNA-BINDING (RRM/RBD/RNP MOTIFS)"/>
    <property type="match status" value="1"/>
</dbReference>
<keyword evidence="12" id="KW-1185">Reference proteome</keyword>
<reference evidence="11" key="1">
    <citation type="submission" date="2023-05" db="EMBL/GenBank/DDBJ databases">
        <title>Nepenthes gracilis genome sequencing.</title>
        <authorList>
            <person name="Fukushima K."/>
        </authorList>
    </citation>
    <scope>NUCLEOTIDE SEQUENCE</scope>
    <source>
        <strain evidence="11">SING2019-196</strain>
    </source>
</reference>
<dbReference type="EMBL" id="BSYO01000007">
    <property type="protein sequence ID" value="GMH07636.1"/>
    <property type="molecule type" value="Genomic_DNA"/>
</dbReference>
<dbReference type="Gene3D" id="3.30.70.330">
    <property type="match status" value="1"/>
</dbReference>
<protein>
    <recommendedName>
        <fullName evidence="13">Zinc finger CCCH domain-containing protein 53-like</fullName>
    </recommendedName>
</protein>
<dbReference type="FunFam" id="3.30.70.330:FF:000678">
    <property type="entry name" value="zinc finger CCCH domain-containing protein 53-like isoform X2"/>
    <property type="match status" value="1"/>
</dbReference>
<dbReference type="PANTHER" id="PTHR24009:SF11">
    <property type="entry name" value="ZINC FINGER CCCH DOMAIN-CONTAINING PROTEIN 53-LIKE"/>
    <property type="match status" value="1"/>
</dbReference>
<feature type="zinc finger region" description="C3H1-type" evidence="7">
    <location>
        <begin position="258"/>
        <end position="285"/>
    </location>
</feature>
<evidence type="ECO:0000313" key="12">
    <source>
        <dbReference type="Proteomes" id="UP001279734"/>
    </source>
</evidence>
<dbReference type="SUPFAM" id="SSF90229">
    <property type="entry name" value="CCCH zinc finger"/>
    <property type="match status" value="1"/>
</dbReference>
<dbReference type="InterPro" id="IPR000504">
    <property type="entry name" value="RRM_dom"/>
</dbReference>